<dbReference type="Proteomes" id="UP000295733">
    <property type="component" value="Unassembled WGS sequence"/>
</dbReference>
<organism evidence="1 2">
    <name type="scientific">Rhodovulum adriaticum</name>
    <name type="common">Rhodopseudomonas adriatica</name>
    <dbReference type="NCBI Taxonomy" id="35804"/>
    <lineage>
        <taxon>Bacteria</taxon>
        <taxon>Pseudomonadati</taxon>
        <taxon>Pseudomonadota</taxon>
        <taxon>Alphaproteobacteria</taxon>
        <taxon>Rhodobacterales</taxon>
        <taxon>Paracoccaceae</taxon>
        <taxon>Rhodovulum</taxon>
    </lineage>
</organism>
<accession>A0A4R2P163</accession>
<evidence type="ECO:0000313" key="1">
    <source>
        <dbReference type="EMBL" id="TCP27601.1"/>
    </source>
</evidence>
<comment type="caution">
    <text evidence="1">The sequence shown here is derived from an EMBL/GenBank/DDBJ whole genome shotgun (WGS) entry which is preliminary data.</text>
</comment>
<protein>
    <submittedName>
        <fullName evidence="1">Uncharacterized protein DUF2478</fullName>
    </submittedName>
</protein>
<dbReference type="Pfam" id="PF10649">
    <property type="entry name" value="DUF2478"/>
    <property type="match status" value="1"/>
</dbReference>
<dbReference type="InterPro" id="IPR018912">
    <property type="entry name" value="DUF2478"/>
</dbReference>
<dbReference type="RefSeq" id="WP_132599108.1">
    <property type="nucleotide sequence ID" value="NZ_NRRP01000004.1"/>
</dbReference>
<sequence>MRLAALRSEKSGEIDRLLSDTAGWLLRTGRAPVGIVREFNGRAASHACDMDLRVLPAGPRIAITQQLGVGSRGCRLDPEAIEHAVVEVEKRLYGPADIFLLNKFGQHEAEGHGFRDTIARALDRGLPVLMGIGRFNIEAFDAFAGGMAEYLSPKPEAIRAWCREAMEAAAA</sequence>
<dbReference type="EMBL" id="SLXL01000001">
    <property type="protein sequence ID" value="TCP27601.1"/>
    <property type="molecule type" value="Genomic_DNA"/>
</dbReference>
<proteinExistence type="predicted"/>
<dbReference type="OrthoDB" id="5918880at2"/>
<keyword evidence="2" id="KW-1185">Reference proteome</keyword>
<gene>
    <name evidence="1" type="ORF">EV656_101510</name>
</gene>
<evidence type="ECO:0000313" key="2">
    <source>
        <dbReference type="Proteomes" id="UP000295733"/>
    </source>
</evidence>
<reference evidence="1 2" key="1">
    <citation type="submission" date="2019-03" db="EMBL/GenBank/DDBJ databases">
        <title>Genomic Encyclopedia of Type Strains, Phase IV (KMG-IV): sequencing the most valuable type-strain genomes for metagenomic binning, comparative biology and taxonomic classification.</title>
        <authorList>
            <person name="Goeker M."/>
        </authorList>
    </citation>
    <scope>NUCLEOTIDE SEQUENCE [LARGE SCALE GENOMIC DNA]</scope>
    <source>
        <strain evidence="1 2">DSM 2781</strain>
    </source>
</reference>
<dbReference type="AlphaFoldDB" id="A0A4R2P163"/>
<name>A0A4R2P163_RHOAD</name>